<evidence type="ECO:0000313" key="2">
    <source>
        <dbReference type="Proteomes" id="UP001062846"/>
    </source>
</evidence>
<dbReference type="EMBL" id="CM046400">
    <property type="protein sequence ID" value="KAI8525790.1"/>
    <property type="molecule type" value="Genomic_DNA"/>
</dbReference>
<gene>
    <name evidence="1" type="ORF">RHMOL_Rhmol13G0257500</name>
</gene>
<keyword evidence="2" id="KW-1185">Reference proteome</keyword>
<accession>A0ACC0LAP3</accession>
<protein>
    <submittedName>
        <fullName evidence="1">Uncharacterized protein</fullName>
    </submittedName>
</protein>
<comment type="caution">
    <text evidence="1">The sequence shown here is derived from an EMBL/GenBank/DDBJ whole genome shotgun (WGS) entry which is preliminary data.</text>
</comment>
<reference evidence="1" key="1">
    <citation type="submission" date="2022-02" db="EMBL/GenBank/DDBJ databases">
        <title>Plant Genome Project.</title>
        <authorList>
            <person name="Zhang R.-G."/>
        </authorList>
    </citation>
    <scope>NUCLEOTIDE SEQUENCE</scope>
    <source>
        <strain evidence="1">AT1</strain>
    </source>
</reference>
<organism evidence="1 2">
    <name type="scientific">Rhododendron molle</name>
    <name type="common">Chinese azalea</name>
    <name type="synonym">Azalea mollis</name>
    <dbReference type="NCBI Taxonomy" id="49168"/>
    <lineage>
        <taxon>Eukaryota</taxon>
        <taxon>Viridiplantae</taxon>
        <taxon>Streptophyta</taxon>
        <taxon>Embryophyta</taxon>
        <taxon>Tracheophyta</taxon>
        <taxon>Spermatophyta</taxon>
        <taxon>Magnoliopsida</taxon>
        <taxon>eudicotyledons</taxon>
        <taxon>Gunneridae</taxon>
        <taxon>Pentapetalae</taxon>
        <taxon>asterids</taxon>
        <taxon>Ericales</taxon>
        <taxon>Ericaceae</taxon>
        <taxon>Ericoideae</taxon>
        <taxon>Rhodoreae</taxon>
        <taxon>Rhododendron</taxon>
    </lineage>
</organism>
<name>A0ACC0LAP3_RHOML</name>
<dbReference type="Proteomes" id="UP001062846">
    <property type="component" value="Chromosome 13"/>
</dbReference>
<sequence>MASEGNPESTPLVTNLDGDDEENGNPTAKRSRKLRSRAWKHFEKLTAKPDEIKAKCLQYPRNKVKLVAYCYSKLYGQDGEQRVSTIIVTLRKLFDEYKERGASTSSGTNSVCGTGGNEANKMVDDGFEDYETFQGMTYGSQFVKSELDLYLEEPCFPMNQEMDVLEYWKGSAMRYPELAKMARDLLAIPVSTVASESTFSTGGRVISPFRSSLKPNTVQALICLQDWMQAHNRAGKLDSSSKVVAETNGSSSSESDPDSDEDEFQEML</sequence>
<evidence type="ECO:0000313" key="1">
    <source>
        <dbReference type="EMBL" id="KAI8525790.1"/>
    </source>
</evidence>
<proteinExistence type="predicted"/>